<keyword evidence="3" id="KW-0813">Transport</keyword>
<evidence type="ECO:0000256" key="2">
    <source>
        <dbReference type="ARBA" id="ARBA00006613"/>
    </source>
</evidence>
<dbReference type="InterPro" id="IPR015151">
    <property type="entry name" value="B-adaptin_app_sub_C"/>
</dbReference>
<comment type="similarity">
    <text evidence="2">Belongs to the adaptor complexes large subunit family.</text>
</comment>
<dbReference type="InterPro" id="IPR012295">
    <property type="entry name" value="TBP_dom_sf"/>
</dbReference>
<dbReference type="SUPFAM" id="SSF55711">
    <property type="entry name" value="Subdomain of clathrin and coatomer appendage domain"/>
    <property type="match status" value="1"/>
</dbReference>
<comment type="subcellular location">
    <subcellularLocation>
        <location evidence="1">Endomembrane system</location>
    </subcellularLocation>
</comment>
<keyword evidence="9" id="KW-1185">Reference proteome</keyword>
<dbReference type="GO" id="GO:0030131">
    <property type="term" value="C:clathrin adaptor complex"/>
    <property type="evidence" value="ECO:0007669"/>
    <property type="project" value="InterPro"/>
</dbReference>
<dbReference type="InterPro" id="IPR016024">
    <property type="entry name" value="ARM-type_fold"/>
</dbReference>
<evidence type="ECO:0000256" key="5">
    <source>
        <dbReference type="ARBA" id="ARBA00023136"/>
    </source>
</evidence>
<dbReference type="InterPro" id="IPR013041">
    <property type="entry name" value="Clathrin_app_Ig-like_sf"/>
</dbReference>
<dbReference type="InterPro" id="IPR002553">
    <property type="entry name" value="Clathrin/coatomer_adapt-like_N"/>
</dbReference>
<gene>
    <name evidence="8" type="ORF">AYI69_g5427</name>
</gene>
<evidence type="ECO:0000256" key="3">
    <source>
        <dbReference type="ARBA" id="ARBA00022448"/>
    </source>
</evidence>
<evidence type="ECO:0000256" key="1">
    <source>
        <dbReference type="ARBA" id="ARBA00004308"/>
    </source>
</evidence>
<dbReference type="SUPFAM" id="SSF49348">
    <property type="entry name" value="Clathrin adaptor appendage domain"/>
    <property type="match status" value="1"/>
</dbReference>
<dbReference type="OrthoDB" id="10254310at2759"/>
<dbReference type="GO" id="GO:0012505">
    <property type="term" value="C:endomembrane system"/>
    <property type="evidence" value="ECO:0007669"/>
    <property type="project" value="UniProtKB-SubCell"/>
</dbReference>
<evidence type="ECO:0000259" key="7">
    <source>
        <dbReference type="Pfam" id="PF09066"/>
    </source>
</evidence>
<dbReference type="GO" id="GO:0016192">
    <property type="term" value="P:vesicle-mediated transport"/>
    <property type="evidence" value="ECO:0007669"/>
    <property type="project" value="InterPro"/>
</dbReference>
<dbReference type="Pfam" id="PF09066">
    <property type="entry name" value="B2-adapt-app_C"/>
    <property type="match status" value="1"/>
</dbReference>
<dbReference type="Proteomes" id="UP000187429">
    <property type="component" value="Unassembled WGS sequence"/>
</dbReference>
<protein>
    <submittedName>
        <fullName evidence="8">AP-2 complex subunit beta</fullName>
    </submittedName>
</protein>
<feature type="domain" description="Beta-adaptin appendage C-terminal subdomain" evidence="7">
    <location>
        <begin position="684"/>
        <end position="793"/>
    </location>
</feature>
<dbReference type="InterPro" id="IPR013037">
    <property type="entry name" value="Clathrin_b-adaptin_app_Ig-like"/>
</dbReference>
<dbReference type="InterPro" id="IPR026739">
    <property type="entry name" value="AP_beta"/>
</dbReference>
<dbReference type="Gene3D" id="1.25.10.10">
    <property type="entry name" value="Leucine-rich Repeat Variant"/>
    <property type="match status" value="1"/>
</dbReference>
<name>A0A1R1Y626_9FUNG</name>
<dbReference type="InterPro" id="IPR009028">
    <property type="entry name" value="Coatomer/calthrin_app_sub_C"/>
</dbReference>
<keyword evidence="5" id="KW-0472">Membrane</keyword>
<keyword evidence="4" id="KW-0653">Protein transport</keyword>
<evidence type="ECO:0000256" key="4">
    <source>
        <dbReference type="ARBA" id="ARBA00022927"/>
    </source>
</evidence>
<evidence type="ECO:0000313" key="8">
    <source>
        <dbReference type="EMBL" id="OMJ22353.1"/>
    </source>
</evidence>
<organism evidence="8 9">
    <name type="scientific">Smittium culicis</name>
    <dbReference type="NCBI Taxonomy" id="133412"/>
    <lineage>
        <taxon>Eukaryota</taxon>
        <taxon>Fungi</taxon>
        <taxon>Fungi incertae sedis</taxon>
        <taxon>Zoopagomycota</taxon>
        <taxon>Kickxellomycotina</taxon>
        <taxon>Harpellomycetes</taxon>
        <taxon>Harpellales</taxon>
        <taxon>Legeriomycetaceae</taxon>
        <taxon>Smittium</taxon>
    </lineage>
</organism>
<dbReference type="PANTHER" id="PTHR11134">
    <property type="entry name" value="ADAPTOR COMPLEX SUBUNIT BETA FAMILY MEMBER"/>
    <property type="match status" value="1"/>
</dbReference>
<dbReference type="Pfam" id="PF01602">
    <property type="entry name" value="Adaptin_N"/>
    <property type="match status" value="1"/>
</dbReference>
<dbReference type="AlphaFoldDB" id="A0A1R1Y626"/>
<sequence length="795" mass="87012">MQKYPGRYKRILPKIFDVSNQITDDESKASLIWIAGAYIDSSNRAELVLKTLSENFFDEKSPVQLALLTALAKSFLSRKTKLNSIIKQLIISASEKISDPDVRDRALFYSKLLTLSPEAGKKIVSLKKNFLNYYAEPLDLKRLESLLLQVSTLSSVYFVPQHELFKGPKELLLPESPALVNYRFPSTNLDYSLSELDNDYDLSLETQAEIADLEQASPDLSGFGDNIVNYDPYSALADLPISDLADTNSQKSLSNLSPFFNTSKTIPQSKSSAVQLAEMAFSDLINKAPEKNGVHFSKNSALVTVLNSNTLPDRFSELNPLNKPHIRPSLLSNSASFSSVSSFNGAAPGTGNDLVPPTLNRYPTMPQLIRNETHTVLDSNTFALTQSSSIPILSQLSRATNNSAATDLSNGSTNMNNISSIHPVAPFRNSEHPMGSPLLNSLSKPSASIGASNPSDLPLAGLSLSDQSFQSNSNTNNIGGDNTTNSFVASTSLKNSHLGLGISSNSGPFMSSNSLRKNANISSSLKEMNLNNNINGIYGNNNLYTNGFAQPNPTMGTNSIQGQKLLDSRQSNGLEIYGAFERVNDKVMLVLSLTNNSAIILTDFALQFNLNTFGLVPATQLQLPNNIIMQTQSINISIELIVMDPSMIKPSIPLNGLQIALKCNLGEFYFAAKFSMHVLFLDASKGKLEQTAFLQLWGSLNTPQNSSTLNFSDLKTNGIDLVKNKLNMNNIFTVAQRKTDNFYVFYLSCALFDTTIFVAEVKITFDFVHAQVITKSNRPDYNSSVCETISEILSV</sequence>
<feature type="domain" description="Clathrin/coatomer adaptor adaptin-like N-terminal" evidence="6">
    <location>
        <begin position="1"/>
        <end position="115"/>
    </location>
</feature>
<dbReference type="GO" id="GO:0006886">
    <property type="term" value="P:intracellular protein transport"/>
    <property type="evidence" value="ECO:0007669"/>
    <property type="project" value="InterPro"/>
</dbReference>
<dbReference type="SUPFAM" id="SSF48371">
    <property type="entry name" value="ARM repeat"/>
    <property type="match status" value="1"/>
</dbReference>
<comment type="caution">
    <text evidence="8">The sequence shown here is derived from an EMBL/GenBank/DDBJ whole genome shotgun (WGS) entry which is preliminary data.</text>
</comment>
<evidence type="ECO:0000313" key="9">
    <source>
        <dbReference type="Proteomes" id="UP000187429"/>
    </source>
</evidence>
<dbReference type="InterPro" id="IPR011989">
    <property type="entry name" value="ARM-like"/>
</dbReference>
<evidence type="ECO:0000259" key="6">
    <source>
        <dbReference type="Pfam" id="PF01602"/>
    </source>
</evidence>
<dbReference type="Gene3D" id="2.60.40.1150">
    <property type="match status" value="1"/>
</dbReference>
<dbReference type="EMBL" id="LSSM01002277">
    <property type="protein sequence ID" value="OMJ22353.1"/>
    <property type="molecule type" value="Genomic_DNA"/>
</dbReference>
<dbReference type="Gene3D" id="3.30.310.10">
    <property type="entry name" value="TATA-Binding Protein"/>
    <property type="match status" value="1"/>
</dbReference>
<accession>A0A1R1Y626</accession>
<proteinExistence type="inferred from homology"/>
<reference evidence="9" key="1">
    <citation type="submission" date="2017-01" db="EMBL/GenBank/DDBJ databases">
        <authorList>
            <person name="Wang Y."/>
            <person name="White M."/>
            <person name="Kvist S."/>
            <person name="Moncalvo J.-M."/>
        </authorList>
    </citation>
    <scope>NUCLEOTIDE SEQUENCE [LARGE SCALE GENOMIC DNA]</scope>
    <source>
        <strain evidence="9">ID-206-W2</strain>
    </source>
</reference>